<dbReference type="Pfam" id="PF22483">
    <property type="entry name" value="Mu-transpos_C_2"/>
    <property type="match status" value="1"/>
</dbReference>
<sequence length="479" mass="56113">MNKNKSLAIAAAKAGMDEKTARKYRKQGKLPSQLKKEHTWRTRKDPFEEIWSEVYQYLQINPGLEAKTLFEFLQRKNSGTFQDGQLRTLQRRVKVWRATEGPPKEVFFPQRHHPGRLCESDFTHLTKLGISIGRQSFPHLIYHFCLTYSNWETGTICFSESYQALSEGLQNALWKLGGVPEMHRTDRLSAAVHQDLNPEKFTARYRGLLRHYGMRPAMIQAGKANENGDIEQRHYRFKKALDQSLMLRGSRDFETREEYEKFLGRLFSQLNAGRQKRLQEEMAELKPLARCRLDDCQKKVVRVGPASTIRILHNTYSVNSRLIGEMVEVRVYVQHLQVWYGQKHIDTLPRLRGEGGCRINYRHIIDWLLRKPGAFEEYRYREDLYPSTIFRITYDVLKKDNPNTANKKYLQILYLTAQESEVGVQRALELLLNERQSISADALRELLETENKIEAIPHIQIPEIDLKAYDRFLQAQEVL</sequence>
<dbReference type="EMBL" id="SOIZ01000345">
    <property type="protein sequence ID" value="TET59683.1"/>
    <property type="molecule type" value="Genomic_DNA"/>
</dbReference>
<reference evidence="3 4" key="1">
    <citation type="submission" date="2019-03" db="EMBL/GenBank/DDBJ databases">
        <title>Metabolic potential of uncultured bacteria and archaea associated with petroleum seepage in deep-sea sediments.</title>
        <authorList>
            <person name="Dong X."/>
            <person name="Hubert C."/>
        </authorList>
    </citation>
    <scope>NUCLEOTIDE SEQUENCE [LARGE SCALE GENOMIC DNA]</scope>
    <source>
        <strain evidence="3">E29_bin52</strain>
    </source>
</reference>
<dbReference type="InterPro" id="IPR012337">
    <property type="entry name" value="RNaseH-like_sf"/>
</dbReference>
<dbReference type="Proteomes" id="UP000319130">
    <property type="component" value="Unassembled WGS sequence"/>
</dbReference>
<gene>
    <name evidence="3" type="ORF">E3J48_07575</name>
</gene>
<accession>A0A523VY51</accession>
<evidence type="ECO:0000313" key="4">
    <source>
        <dbReference type="Proteomes" id="UP000319130"/>
    </source>
</evidence>
<dbReference type="Pfam" id="PF00665">
    <property type="entry name" value="rve"/>
    <property type="match status" value="1"/>
</dbReference>
<dbReference type="GO" id="GO:0003676">
    <property type="term" value="F:nucleic acid binding"/>
    <property type="evidence" value="ECO:0007669"/>
    <property type="project" value="InterPro"/>
</dbReference>
<dbReference type="InterPro" id="IPR054353">
    <property type="entry name" value="IstA-like_C"/>
</dbReference>
<evidence type="ECO:0000256" key="1">
    <source>
        <dbReference type="ARBA" id="ARBA00009277"/>
    </source>
</evidence>
<dbReference type="GO" id="GO:0015074">
    <property type="term" value="P:DNA integration"/>
    <property type="evidence" value="ECO:0007669"/>
    <property type="project" value="InterPro"/>
</dbReference>
<dbReference type="PANTHER" id="PTHR35004:SF7">
    <property type="entry name" value="INTEGRASE PROTEIN"/>
    <property type="match status" value="1"/>
</dbReference>
<dbReference type="AlphaFoldDB" id="A0A523VY51"/>
<dbReference type="InterPro" id="IPR001584">
    <property type="entry name" value="Integrase_cat-core"/>
</dbReference>
<comment type="similarity">
    <text evidence="1">Belongs to the transposase IS21/IS408/IS1162 family.</text>
</comment>
<dbReference type="NCBIfam" id="NF033546">
    <property type="entry name" value="transpos_IS21"/>
    <property type="match status" value="1"/>
</dbReference>
<dbReference type="PROSITE" id="PS50994">
    <property type="entry name" value="INTEGRASE"/>
    <property type="match status" value="1"/>
</dbReference>
<organism evidence="3 4">
    <name type="scientific">Aerophobetes bacterium</name>
    <dbReference type="NCBI Taxonomy" id="2030807"/>
    <lineage>
        <taxon>Bacteria</taxon>
        <taxon>Candidatus Aerophobota</taxon>
    </lineage>
</organism>
<protein>
    <submittedName>
        <fullName evidence="3">IS21 family transposase</fullName>
    </submittedName>
</protein>
<comment type="caution">
    <text evidence="3">The sequence shown here is derived from an EMBL/GenBank/DDBJ whole genome shotgun (WGS) entry which is preliminary data.</text>
</comment>
<name>A0A523VY51_UNCAE</name>
<dbReference type="PANTHER" id="PTHR35004">
    <property type="entry name" value="TRANSPOSASE RV3428C-RELATED"/>
    <property type="match status" value="1"/>
</dbReference>
<proteinExistence type="inferred from homology"/>
<dbReference type="Gene3D" id="3.30.420.10">
    <property type="entry name" value="Ribonuclease H-like superfamily/Ribonuclease H"/>
    <property type="match status" value="1"/>
</dbReference>
<dbReference type="InterPro" id="IPR036397">
    <property type="entry name" value="RNaseH_sf"/>
</dbReference>
<feature type="domain" description="Integrase catalytic" evidence="2">
    <location>
        <begin position="110"/>
        <end position="295"/>
    </location>
</feature>
<dbReference type="SUPFAM" id="SSF53098">
    <property type="entry name" value="Ribonuclease H-like"/>
    <property type="match status" value="1"/>
</dbReference>
<evidence type="ECO:0000313" key="3">
    <source>
        <dbReference type="EMBL" id="TET59683.1"/>
    </source>
</evidence>
<evidence type="ECO:0000259" key="2">
    <source>
        <dbReference type="PROSITE" id="PS50994"/>
    </source>
</evidence>